<accession>A0ABS2HBM3</accession>
<comment type="catalytic activity">
    <reaction evidence="6">
        <text>Endohydrolysis of (1-&gt;4)-alpha-D-glucosidic linkages in polysaccharides containing three or more (1-&gt;4)-alpha-linked D-glucose units.</text>
        <dbReference type="EC" id="3.2.1.1"/>
    </reaction>
</comment>
<protein>
    <recommendedName>
        <fullName evidence="6">Alpha-amylase</fullName>
        <ecNumber evidence="6">3.2.1.1</ecNumber>
    </recommendedName>
</protein>
<gene>
    <name evidence="8" type="ORF">JQC93_01065</name>
</gene>
<dbReference type="CDD" id="cd11315">
    <property type="entry name" value="AmyAc_bac1_AmyA"/>
    <property type="match status" value="1"/>
</dbReference>
<dbReference type="EC" id="3.2.1.1" evidence="6"/>
<keyword evidence="3 6" id="KW-0119">Carbohydrate metabolism</keyword>
<dbReference type="EMBL" id="JAFEUM010000001">
    <property type="protein sequence ID" value="MBM7034980.1"/>
    <property type="molecule type" value="Genomic_DNA"/>
</dbReference>
<comment type="similarity">
    <text evidence="1 5">Belongs to the glycosyl hydrolase 13 family.</text>
</comment>
<feature type="domain" description="Glycosyl hydrolase family 13 catalytic" evidence="7">
    <location>
        <begin position="12"/>
        <end position="376"/>
    </location>
</feature>
<evidence type="ECO:0000313" key="8">
    <source>
        <dbReference type="EMBL" id="MBM7034980.1"/>
    </source>
</evidence>
<dbReference type="InterPro" id="IPR006047">
    <property type="entry name" value="GH13_cat_dom"/>
</dbReference>
<dbReference type="Pfam" id="PF00128">
    <property type="entry name" value="Alpha-amylase"/>
    <property type="match status" value="1"/>
</dbReference>
<evidence type="ECO:0000313" key="9">
    <source>
        <dbReference type="Proteomes" id="UP000809621"/>
    </source>
</evidence>
<dbReference type="Proteomes" id="UP000809621">
    <property type="component" value="Unassembled WGS sequence"/>
</dbReference>
<proteinExistence type="inferred from homology"/>
<comment type="caution">
    <text evidence="8">The sequence shown here is derived from an EMBL/GenBank/DDBJ whole genome shotgun (WGS) entry which is preliminary data.</text>
</comment>
<dbReference type="PRINTS" id="PR00110">
    <property type="entry name" value="ALPHAAMYLASE"/>
</dbReference>
<keyword evidence="9" id="KW-1185">Reference proteome</keyword>
<name>A0ABS2HBM3_9VIBR</name>
<sequence>MGHLTHQSEPKDVILHAFDWPYQLITERAEQIHLLGYKTVLISPPMKSFVHESGTKWWQRYQPQDYRVIENQLGNTLDFKQMVNTLEQHGLRVYVDVVFNHMANEAYQRQDLQYPSVQEMAAYQKDAKYYESLKLFGDLSEPLFTEEHFVEAFGIKDWQNTWEVQNGRITGGEHDPGLPTLKVCDRVVQVQQDYIKALKALGVKGFRIDAAKHLSIEHIKQVWTEEISEGVHIFGEIITDGGATRKEYALFLKPYLEETLLAAYDFPLFSTLYRSLQADGVLSDLVDPFTFGEALSRKRAITFAITHDIPNNDVFMPLIMSEELEWLAYCYVLCRDGGVPLIYTDLDTSGIKDSNGEPRWQNSWCDPRIQPMIAFHNLVHGKKMGVSEVSDDHFVCRRGDKGIVAINKSEQAKTVRLRWSKAMKNMVDGQLVHQDGTHIQFEIPARGYVMLIDEL</sequence>
<evidence type="ECO:0000256" key="4">
    <source>
        <dbReference type="ARBA" id="ARBA00023295"/>
    </source>
</evidence>
<dbReference type="PANTHER" id="PTHR43447">
    <property type="entry name" value="ALPHA-AMYLASE"/>
    <property type="match status" value="1"/>
</dbReference>
<keyword evidence="2 6" id="KW-0378">Hydrolase</keyword>
<dbReference type="RefSeq" id="WP_205156626.1">
    <property type="nucleotide sequence ID" value="NZ_JAFEUM010000001.1"/>
</dbReference>
<dbReference type="InterPro" id="IPR006046">
    <property type="entry name" value="Alpha_amylase"/>
</dbReference>
<keyword evidence="4 6" id="KW-0326">Glycosidase</keyword>
<evidence type="ECO:0000256" key="1">
    <source>
        <dbReference type="ARBA" id="ARBA00008061"/>
    </source>
</evidence>
<reference evidence="8 9" key="1">
    <citation type="submission" date="2021-02" db="EMBL/GenBank/DDBJ databases">
        <authorList>
            <person name="Park J.-S."/>
        </authorList>
    </citation>
    <scope>NUCLEOTIDE SEQUENCE [LARGE SCALE GENOMIC DNA]</scope>
    <source>
        <strain evidence="8 9">188UL20-2</strain>
    </source>
</reference>
<dbReference type="SMART" id="SM00642">
    <property type="entry name" value="Aamy"/>
    <property type="match status" value="1"/>
</dbReference>
<evidence type="ECO:0000256" key="3">
    <source>
        <dbReference type="ARBA" id="ARBA00023277"/>
    </source>
</evidence>
<evidence type="ECO:0000256" key="2">
    <source>
        <dbReference type="ARBA" id="ARBA00022801"/>
    </source>
</evidence>
<organism evidence="8 9">
    <name type="scientific">Vibrio ulleungensis</name>
    <dbReference type="NCBI Taxonomy" id="2807619"/>
    <lineage>
        <taxon>Bacteria</taxon>
        <taxon>Pseudomonadati</taxon>
        <taxon>Pseudomonadota</taxon>
        <taxon>Gammaproteobacteria</taxon>
        <taxon>Vibrionales</taxon>
        <taxon>Vibrionaceae</taxon>
        <taxon>Vibrio</taxon>
    </lineage>
</organism>
<dbReference type="SUPFAM" id="SSF51445">
    <property type="entry name" value="(Trans)glycosidases"/>
    <property type="match status" value="1"/>
</dbReference>
<evidence type="ECO:0000256" key="5">
    <source>
        <dbReference type="RuleBase" id="RU003615"/>
    </source>
</evidence>
<dbReference type="InterPro" id="IPR017853">
    <property type="entry name" value="GH"/>
</dbReference>
<evidence type="ECO:0000256" key="6">
    <source>
        <dbReference type="RuleBase" id="RU361134"/>
    </source>
</evidence>
<evidence type="ECO:0000259" key="7">
    <source>
        <dbReference type="SMART" id="SM00642"/>
    </source>
</evidence>
<dbReference type="Gene3D" id="3.20.20.80">
    <property type="entry name" value="Glycosidases"/>
    <property type="match status" value="1"/>
</dbReference>